<name>A0A1G6YPP8_9FLAO</name>
<evidence type="ECO:0000313" key="4">
    <source>
        <dbReference type="Proteomes" id="UP000199109"/>
    </source>
</evidence>
<dbReference type="STRING" id="641691.SAMN05421636_102335"/>
<dbReference type="GO" id="GO:0009103">
    <property type="term" value="P:lipopolysaccharide biosynthetic process"/>
    <property type="evidence" value="ECO:0007669"/>
    <property type="project" value="TreeGrafter"/>
</dbReference>
<dbReference type="RefSeq" id="WP_139205102.1">
    <property type="nucleotide sequence ID" value="NZ_FNAO01000002.1"/>
</dbReference>
<sequence>MSRENQHNITNVVFLGENGFPKGLAAIQRMTLMAKALLVEGCKTTVICRKGVGEQDHVVSLCTKGKYEGIDYLYTSKNVFKPKGFLDRNIQKLKGLFDEYGYLKYLKKQGEIDVAIVSNMSAIHMLRYCFYARWLNFPVVLNFVEMASSMQHRSSFSKRINDSLFDRWIIKFFDAALPISNQLLDHYNRVVPTKPSLKLPILCDFEKFNIQSNRQESYFLYCGSIAYKDVIDFVLQAYNSINQKEKTKLYMIISGGSKDESQFLQKQMNEGFENQSVRLFSNIPYEELVELYINAIALLIPLRPTLQDASRFPHKIGEYLASGNPMITTNVGEIKNYFEDGETALIANTYKTDAFAEKMQYILQHPEEAKVIGSNGKKLGLNEFDYRTQGGRLKTFLEEVLMIS</sequence>
<organism evidence="3 4">
    <name type="scientific">Pricia antarctica</name>
    <dbReference type="NCBI Taxonomy" id="641691"/>
    <lineage>
        <taxon>Bacteria</taxon>
        <taxon>Pseudomonadati</taxon>
        <taxon>Bacteroidota</taxon>
        <taxon>Flavobacteriia</taxon>
        <taxon>Flavobacteriales</taxon>
        <taxon>Flavobacteriaceae</taxon>
        <taxon>Pricia</taxon>
    </lineage>
</organism>
<dbReference type="EMBL" id="FNAO01000002">
    <property type="protein sequence ID" value="SDD92484.1"/>
    <property type="molecule type" value="Genomic_DNA"/>
</dbReference>
<dbReference type="GO" id="GO:0016757">
    <property type="term" value="F:glycosyltransferase activity"/>
    <property type="evidence" value="ECO:0007669"/>
    <property type="project" value="InterPro"/>
</dbReference>
<protein>
    <submittedName>
        <fullName evidence="3">Glycosyltransferase involved in cell wall bisynthesis</fullName>
    </submittedName>
</protein>
<reference evidence="3 4" key="1">
    <citation type="submission" date="2016-10" db="EMBL/GenBank/DDBJ databases">
        <authorList>
            <person name="de Groot N.N."/>
        </authorList>
    </citation>
    <scope>NUCLEOTIDE SEQUENCE [LARGE SCALE GENOMIC DNA]</scope>
    <source>
        <strain evidence="3 4">DSM 23421</strain>
    </source>
</reference>
<evidence type="ECO:0000259" key="2">
    <source>
        <dbReference type="Pfam" id="PF00534"/>
    </source>
</evidence>
<dbReference type="Pfam" id="PF00534">
    <property type="entry name" value="Glycos_transf_1"/>
    <property type="match status" value="1"/>
</dbReference>
<evidence type="ECO:0000313" key="3">
    <source>
        <dbReference type="EMBL" id="SDD92484.1"/>
    </source>
</evidence>
<dbReference type="InterPro" id="IPR001296">
    <property type="entry name" value="Glyco_trans_1"/>
</dbReference>
<proteinExistence type="predicted"/>
<dbReference type="SUPFAM" id="SSF53756">
    <property type="entry name" value="UDP-Glycosyltransferase/glycogen phosphorylase"/>
    <property type="match status" value="1"/>
</dbReference>
<gene>
    <name evidence="3" type="ORF">SAMN05421636_102335</name>
</gene>
<accession>A0A1G6YPP8</accession>
<dbReference type="AlphaFoldDB" id="A0A1G6YPP8"/>
<dbReference type="PANTHER" id="PTHR46401">
    <property type="entry name" value="GLYCOSYLTRANSFERASE WBBK-RELATED"/>
    <property type="match status" value="1"/>
</dbReference>
<evidence type="ECO:0000256" key="1">
    <source>
        <dbReference type="ARBA" id="ARBA00022679"/>
    </source>
</evidence>
<dbReference type="PANTHER" id="PTHR46401:SF2">
    <property type="entry name" value="GLYCOSYLTRANSFERASE WBBK-RELATED"/>
    <property type="match status" value="1"/>
</dbReference>
<dbReference type="Gene3D" id="3.40.50.2000">
    <property type="entry name" value="Glycogen Phosphorylase B"/>
    <property type="match status" value="1"/>
</dbReference>
<feature type="domain" description="Glycosyl transferase family 1" evidence="2">
    <location>
        <begin position="206"/>
        <end position="378"/>
    </location>
</feature>
<keyword evidence="4" id="KW-1185">Reference proteome</keyword>
<dbReference type="Proteomes" id="UP000199109">
    <property type="component" value="Unassembled WGS sequence"/>
</dbReference>
<dbReference type="OrthoDB" id="9816564at2"/>
<keyword evidence="1 3" id="KW-0808">Transferase</keyword>